<dbReference type="InterPro" id="IPR027417">
    <property type="entry name" value="P-loop_NTPase"/>
</dbReference>
<name>X1MGQ7_9ZZZZ</name>
<gene>
    <name evidence="1" type="ORF">S06H3_11151</name>
</gene>
<organism evidence="1">
    <name type="scientific">marine sediment metagenome</name>
    <dbReference type="NCBI Taxonomy" id="412755"/>
    <lineage>
        <taxon>unclassified sequences</taxon>
        <taxon>metagenomes</taxon>
        <taxon>ecological metagenomes</taxon>
    </lineage>
</organism>
<dbReference type="EMBL" id="BARV01005326">
    <property type="protein sequence ID" value="GAI13890.1"/>
    <property type="molecule type" value="Genomic_DNA"/>
</dbReference>
<evidence type="ECO:0000313" key="1">
    <source>
        <dbReference type="EMBL" id="GAI13890.1"/>
    </source>
</evidence>
<sequence>MKNEAKQIAKENNKDFIIIDGSPGIGCPVVSSLSGANFVVLVTEPTVSGLHDLKRVYELVKKFNIKAGCIINKSDLNTQVSKEIEEFLKKENIIHFSNLPYDEAFTNAMTNGQTIVEYGQNNLTAILT</sequence>
<proteinExistence type="predicted"/>
<comment type="caution">
    <text evidence="1">The sequence shown here is derived from an EMBL/GenBank/DDBJ whole genome shotgun (WGS) entry which is preliminary data.</text>
</comment>
<accession>X1MGQ7</accession>
<feature type="non-terminal residue" evidence="1">
    <location>
        <position position="128"/>
    </location>
</feature>
<dbReference type="PANTHER" id="PTHR43534">
    <property type="entry name" value="MIND SUPERFAMILY P-LOOP ATPASE CONTAINING AN INSERTED FERREDOXIN DOMAIN"/>
    <property type="match status" value="1"/>
</dbReference>
<dbReference type="SUPFAM" id="SSF52540">
    <property type="entry name" value="P-loop containing nucleoside triphosphate hydrolases"/>
    <property type="match status" value="1"/>
</dbReference>
<dbReference type="PANTHER" id="PTHR43534:SF1">
    <property type="entry name" value="4FE-4S CLUSTER CONTAINING PARA FAMILY ATPASE PROTEIN"/>
    <property type="match status" value="1"/>
</dbReference>
<dbReference type="AlphaFoldDB" id="X1MGQ7"/>
<evidence type="ECO:0008006" key="2">
    <source>
        <dbReference type="Google" id="ProtNLM"/>
    </source>
</evidence>
<reference evidence="1" key="1">
    <citation type="journal article" date="2014" name="Front. Microbiol.">
        <title>High frequency of phylogenetically diverse reductive dehalogenase-homologous genes in deep subseafloor sedimentary metagenomes.</title>
        <authorList>
            <person name="Kawai M."/>
            <person name="Futagami T."/>
            <person name="Toyoda A."/>
            <person name="Takaki Y."/>
            <person name="Nishi S."/>
            <person name="Hori S."/>
            <person name="Arai W."/>
            <person name="Tsubouchi T."/>
            <person name="Morono Y."/>
            <person name="Uchiyama I."/>
            <person name="Ito T."/>
            <person name="Fujiyama A."/>
            <person name="Inagaki F."/>
            <person name="Takami H."/>
        </authorList>
    </citation>
    <scope>NUCLEOTIDE SEQUENCE</scope>
    <source>
        <strain evidence="1">Expedition CK06-06</strain>
    </source>
</reference>
<protein>
    <recommendedName>
        <fullName evidence="2">CobQ/CobB/MinD/ParA nucleotide binding domain-containing protein</fullName>
    </recommendedName>
</protein>
<dbReference type="Gene3D" id="3.40.50.300">
    <property type="entry name" value="P-loop containing nucleotide triphosphate hydrolases"/>
    <property type="match status" value="1"/>
</dbReference>